<dbReference type="EMBL" id="JAJGMW010000031">
    <property type="protein sequence ID" value="MCC4214472.1"/>
    <property type="molecule type" value="Genomic_DNA"/>
</dbReference>
<dbReference type="InterPro" id="IPR050904">
    <property type="entry name" value="Adhesion/Biosynth-related"/>
</dbReference>
<keyword evidence="4" id="KW-1185">Reference proteome</keyword>
<sequence length="337" mass="34335">MKHLKQTLKALLLVVLTAGFTSCSDDDDNGNIIEQDTTIAGLVSGSTNFEILLAAATRADLVTTLSTVSDTRLTVFAPNDAAFVAYLDVDTEADAIATINALPVATVRNLLLNHVLPTAVTASEVTTGYVKSLAENSTEDNLDLYIAVSNNVVTINGDAEVIEPNVVADNGIIHVVDAVIPEATIATFATADSNFSTLLAAVAQEELAATLAGTGSFTVFAPTNAAFVALINADPNDGISSAADILALGNAGTSTTSVLDNILRHHVLGTAVRAEALSTTGATPATPLFAGGGLSIDATVTPPTITDGSGTTHDIIATNITATNGVVHAIDGVLMPE</sequence>
<protein>
    <submittedName>
        <fullName evidence="3">Fasciclin domain-containing protein</fullName>
    </submittedName>
</protein>
<dbReference type="PANTHER" id="PTHR10900">
    <property type="entry name" value="PERIOSTIN-RELATED"/>
    <property type="match status" value="1"/>
</dbReference>
<dbReference type="PANTHER" id="PTHR10900:SF77">
    <property type="entry name" value="FI19380P1"/>
    <property type="match status" value="1"/>
</dbReference>
<evidence type="ECO:0000259" key="2">
    <source>
        <dbReference type="PROSITE" id="PS50213"/>
    </source>
</evidence>
<feature type="chain" id="PRO_5045090341" evidence="1">
    <location>
        <begin position="25"/>
        <end position="337"/>
    </location>
</feature>
<name>A0ABS8GWS8_9FLAO</name>
<dbReference type="RefSeq" id="WP_228231533.1">
    <property type="nucleotide sequence ID" value="NZ_JAJGMW010000031.1"/>
</dbReference>
<gene>
    <name evidence="3" type="ORF">LLW17_17240</name>
</gene>
<dbReference type="PROSITE" id="PS50213">
    <property type="entry name" value="FAS1"/>
    <property type="match status" value="2"/>
</dbReference>
<dbReference type="InterPro" id="IPR000782">
    <property type="entry name" value="FAS1_domain"/>
</dbReference>
<dbReference type="Proteomes" id="UP001197770">
    <property type="component" value="Unassembled WGS sequence"/>
</dbReference>
<evidence type="ECO:0000313" key="4">
    <source>
        <dbReference type="Proteomes" id="UP001197770"/>
    </source>
</evidence>
<comment type="caution">
    <text evidence="3">The sequence shown here is derived from an EMBL/GenBank/DDBJ whole genome shotgun (WGS) entry which is preliminary data.</text>
</comment>
<keyword evidence="1" id="KW-0732">Signal</keyword>
<dbReference type="SMART" id="SM00554">
    <property type="entry name" value="FAS1"/>
    <property type="match status" value="2"/>
</dbReference>
<proteinExistence type="predicted"/>
<evidence type="ECO:0000313" key="3">
    <source>
        <dbReference type="EMBL" id="MCC4214472.1"/>
    </source>
</evidence>
<dbReference type="SUPFAM" id="SSF82153">
    <property type="entry name" value="FAS1 domain"/>
    <property type="match status" value="2"/>
</dbReference>
<organism evidence="3 4">
    <name type="scientific">Leeuwenhoekiella parthenopeia</name>
    <dbReference type="NCBI Taxonomy" id="2890320"/>
    <lineage>
        <taxon>Bacteria</taxon>
        <taxon>Pseudomonadati</taxon>
        <taxon>Bacteroidota</taxon>
        <taxon>Flavobacteriia</taxon>
        <taxon>Flavobacteriales</taxon>
        <taxon>Flavobacteriaceae</taxon>
        <taxon>Leeuwenhoekiella</taxon>
    </lineage>
</organism>
<feature type="signal peptide" evidence="1">
    <location>
        <begin position="1"/>
        <end position="24"/>
    </location>
</feature>
<feature type="domain" description="FAS1" evidence="2">
    <location>
        <begin position="182"/>
        <end position="334"/>
    </location>
</feature>
<dbReference type="InterPro" id="IPR036378">
    <property type="entry name" value="FAS1_dom_sf"/>
</dbReference>
<dbReference type="Pfam" id="PF02469">
    <property type="entry name" value="Fasciclin"/>
    <property type="match status" value="2"/>
</dbReference>
<evidence type="ECO:0000256" key="1">
    <source>
        <dbReference type="SAM" id="SignalP"/>
    </source>
</evidence>
<reference evidence="3 4" key="1">
    <citation type="submission" date="2021-11" db="EMBL/GenBank/DDBJ databases">
        <title>Seasonal and diel survey of microbial diversity of the Tyrrhenian coast.</title>
        <authorList>
            <person name="Gattoni G."/>
            <person name="Corral P."/>
        </authorList>
    </citation>
    <scope>NUCLEOTIDE SEQUENCE [LARGE SCALE GENOMIC DNA]</scope>
    <source>
        <strain evidence="3 4">Mr9</strain>
    </source>
</reference>
<accession>A0ABS8GWS8</accession>
<dbReference type="PROSITE" id="PS51257">
    <property type="entry name" value="PROKAR_LIPOPROTEIN"/>
    <property type="match status" value="1"/>
</dbReference>
<feature type="domain" description="FAS1" evidence="2">
    <location>
        <begin position="36"/>
        <end position="180"/>
    </location>
</feature>
<dbReference type="Gene3D" id="2.30.180.10">
    <property type="entry name" value="FAS1 domain"/>
    <property type="match status" value="2"/>
</dbReference>